<comment type="caution">
    <text evidence="5">The sequence shown here is derived from an EMBL/GenBank/DDBJ whole genome shotgun (WGS) entry which is preliminary data.</text>
</comment>
<proteinExistence type="predicted"/>
<dbReference type="InterPro" id="IPR058039">
    <property type="entry name" value="At3g05675-like_ankyrin"/>
</dbReference>
<evidence type="ECO:0000259" key="4">
    <source>
        <dbReference type="Pfam" id="PF25553"/>
    </source>
</evidence>
<dbReference type="PANTHER" id="PTHR31060:SF31">
    <property type="entry name" value="BTB_POZ DOMAIN PROTEIN"/>
    <property type="match status" value="1"/>
</dbReference>
<evidence type="ECO:0000313" key="6">
    <source>
        <dbReference type="Proteomes" id="UP000593562"/>
    </source>
</evidence>
<keyword evidence="3" id="KW-0833">Ubl conjugation pathway</keyword>
<evidence type="ECO:0000256" key="1">
    <source>
        <dbReference type="ARBA" id="ARBA00002668"/>
    </source>
</evidence>
<accession>A0A7J7DU14</accession>
<organism evidence="5 6">
    <name type="scientific">Tripterygium wilfordii</name>
    <name type="common">Thunder God vine</name>
    <dbReference type="NCBI Taxonomy" id="458696"/>
    <lineage>
        <taxon>Eukaryota</taxon>
        <taxon>Viridiplantae</taxon>
        <taxon>Streptophyta</taxon>
        <taxon>Embryophyta</taxon>
        <taxon>Tracheophyta</taxon>
        <taxon>Spermatophyta</taxon>
        <taxon>Magnoliopsida</taxon>
        <taxon>eudicotyledons</taxon>
        <taxon>Gunneridae</taxon>
        <taxon>Pentapetalae</taxon>
        <taxon>rosids</taxon>
        <taxon>fabids</taxon>
        <taxon>Celastrales</taxon>
        <taxon>Celastraceae</taxon>
        <taxon>Tripterygium</taxon>
    </lineage>
</organism>
<dbReference type="AlphaFoldDB" id="A0A7J7DU14"/>
<dbReference type="EMBL" id="JAAARO010000003">
    <property type="protein sequence ID" value="KAF5749868.1"/>
    <property type="molecule type" value="Genomic_DNA"/>
</dbReference>
<comment type="function">
    <text evidence="1">May act as a substrate-specific adapter of an E3 ubiquitin-protein ligase complex (CUL3-RBX1-BTB) which mediates the ubiquitination and subsequent proteasomal degradation of target proteins.</text>
</comment>
<dbReference type="OrthoDB" id="778222at2759"/>
<dbReference type="PANTHER" id="PTHR31060">
    <property type="entry name" value="OSJNBA0011J08.25 PROTEIN-RELATED"/>
    <property type="match status" value="1"/>
</dbReference>
<evidence type="ECO:0000313" key="5">
    <source>
        <dbReference type="EMBL" id="KAF5749868.1"/>
    </source>
</evidence>
<gene>
    <name evidence="5" type="ORF">HS088_TW03G00194</name>
</gene>
<sequence length="433" mass="48729">MAISKLHMEKYRPKPGNIMSSIIMYTVNTAAKMLVSVAASAKADLSRRWRPADHLRFMGMLMTWVTVWFLRVLMDYVPFVSLTSSPHKLLGGLSSFGLFDLALPCGTSSNSSSWDYFLSEGGDDPSLDGLGRSLTHILEILNDIPATSRKYQFAMAMADKIMEGNARYGNVELMEVNRTALASAFSRTSSLLYRTLQQTIEPDDSATWTSLIVRRLPLGSYIAPYMKGLHFCLNSVSTVIQTLGTFKDQLIEKSRRRRRPRGAREWEIAEEELAEVAAEKLGQELLWITHKLKAYDAVGEALVQWSFASGLASVALSVDSRIQSFILKISAILFVELVREDLIVSQQVKYRMLVLWLPLLCHASNGLTYPVLTSYEKAETERAMDEAIMSLPAADQEVILNNWIQDFTVSASEWPNLQTSYDHWCESTRELLA</sequence>
<keyword evidence="6" id="KW-1185">Reference proteome</keyword>
<dbReference type="Pfam" id="PF25553">
    <property type="entry name" value="BTB-POZ_ANK-like"/>
    <property type="match status" value="1"/>
</dbReference>
<protein>
    <recommendedName>
        <fullName evidence="4">At3g05675-like ankyrin-like domain-containing protein</fullName>
    </recommendedName>
</protein>
<dbReference type="InParanoid" id="A0A7J7DU14"/>
<dbReference type="FunCoup" id="A0A7J7DU14">
    <property type="interactions" value="6"/>
</dbReference>
<dbReference type="UniPathway" id="UPA00143"/>
<feature type="domain" description="At3g05675-like ankyrin-like" evidence="4">
    <location>
        <begin position="283"/>
        <end position="425"/>
    </location>
</feature>
<name>A0A7J7DU14_TRIWF</name>
<dbReference type="Proteomes" id="UP000593562">
    <property type="component" value="Unassembled WGS sequence"/>
</dbReference>
<comment type="pathway">
    <text evidence="2">Protein modification; protein ubiquitination.</text>
</comment>
<dbReference type="InterPro" id="IPR038920">
    <property type="entry name" value="At3g05675-like"/>
</dbReference>
<evidence type="ECO:0000256" key="2">
    <source>
        <dbReference type="ARBA" id="ARBA00004906"/>
    </source>
</evidence>
<reference evidence="5 6" key="1">
    <citation type="journal article" date="2020" name="Nat. Commun.">
        <title>Genome of Tripterygium wilfordii and identification of cytochrome P450 involved in triptolide biosynthesis.</title>
        <authorList>
            <person name="Tu L."/>
            <person name="Su P."/>
            <person name="Zhang Z."/>
            <person name="Gao L."/>
            <person name="Wang J."/>
            <person name="Hu T."/>
            <person name="Zhou J."/>
            <person name="Zhang Y."/>
            <person name="Zhao Y."/>
            <person name="Liu Y."/>
            <person name="Song Y."/>
            <person name="Tong Y."/>
            <person name="Lu Y."/>
            <person name="Yang J."/>
            <person name="Xu C."/>
            <person name="Jia M."/>
            <person name="Peters R.J."/>
            <person name="Huang L."/>
            <person name="Gao W."/>
        </authorList>
    </citation>
    <scope>NUCLEOTIDE SEQUENCE [LARGE SCALE GENOMIC DNA]</scope>
    <source>
        <strain evidence="6">cv. XIE 37</strain>
        <tissue evidence="5">Leaf</tissue>
    </source>
</reference>
<dbReference type="GO" id="GO:0016567">
    <property type="term" value="P:protein ubiquitination"/>
    <property type="evidence" value="ECO:0007669"/>
    <property type="project" value="UniProtKB-UniPathway"/>
</dbReference>
<evidence type="ECO:0000256" key="3">
    <source>
        <dbReference type="ARBA" id="ARBA00022786"/>
    </source>
</evidence>